<dbReference type="EC" id="4.2.1.17" evidence="2"/>
<evidence type="ECO:0000256" key="1">
    <source>
        <dbReference type="ARBA" id="ARBA00005254"/>
    </source>
</evidence>
<dbReference type="EMBL" id="SACM01000004">
    <property type="protein sequence ID" value="RVT83803.1"/>
    <property type="molecule type" value="Genomic_DNA"/>
</dbReference>
<dbReference type="GO" id="GO:0004300">
    <property type="term" value="F:enoyl-CoA hydratase activity"/>
    <property type="evidence" value="ECO:0007669"/>
    <property type="project" value="UniProtKB-EC"/>
</dbReference>
<dbReference type="SUPFAM" id="SSF52096">
    <property type="entry name" value="ClpP/crotonase"/>
    <property type="match status" value="1"/>
</dbReference>
<dbReference type="Proteomes" id="UP000288587">
    <property type="component" value="Unassembled WGS sequence"/>
</dbReference>
<keyword evidence="2" id="KW-0413">Isomerase</keyword>
<protein>
    <submittedName>
        <fullName evidence="2">2-(1,2-epoxy-1,2-dihydrophenyl)acetyl-CoA isomerase</fullName>
        <ecNumber evidence="2">4.2.1.17</ecNumber>
    </submittedName>
</protein>
<sequence length="267" mass="28419">MTEPLVLVERSADSAVAVIRLNRPQQLNALTADMLVQLREAVEQAGADPAVRALLLTGQGRAFCAGQDLSDPLVAPTPDQPDKDIGHLINHYYIPLVQSLRHCAVPTVCAVNGVAAGAGVSIALGCDLVIASDAANFILGFNKIGLIPDAGATWLLPRLMGRAKALELALLGDKLSATDAELLGLIARTVQADQVLPQALATAERLAALPTRALVQTRKLIDGAMESNLDIALRAESRMQSQLGFSFDYAEGVTAFQQKRPPQFRDR</sequence>
<dbReference type="RefSeq" id="WP_127683767.1">
    <property type="nucleotide sequence ID" value="NZ_SACM01000004.1"/>
</dbReference>
<comment type="caution">
    <text evidence="2">The sequence shown here is derived from an EMBL/GenBank/DDBJ whole genome shotgun (WGS) entry which is preliminary data.</text>
</comment>
<evidence type="ECO:0000313" key="3">
    <source>
        <dbReference type="Proteomes" id="UP000288587"/>
    </source>
</evidence>
<keyword evidence="2" id="KW-0456">Lyase</keyword>
<dbReference type="AlphaFoldDB" id="A0A437LEK3"/>
<accession>A0A437LEK3</accession>
<dbReference type="Gene3D" id="1.10.12.10">
    <property type="entry name" value="Lyase 2-enoyl-coa Hydratase, Chain A, domain 2"/>
    <property type="match status" value="1"/>
</dbReference>
<dbReference type="InterPro" id="IPR014748">
    <property type="entry name" value="Enoyl-CoA_hydra_C"/>
</dbReference>
<dbReference type="PANTHER" id="PTHR43459">
    <property type="entry name" value="ENOYL-COA HYDRATASE"/>
    <property type="match status" value="1"/>
</dbReference>
<dbReference type="OrthoDB" id="5291143at2"/>
<dbReference type="InterPro" id="IPR029045">
    <property type="entry name" value="ClpP/crotonase-like_dom_sf"/>
</dbReference>
<dbReference type="GO" id="GO:0016853">
    <property type="term" value="F:isomerase activity"/>
    <property type="evidence" value="ECO:0007669"/>
    <property type="project" value="UniProtKB-KW"/>
</dbReference>
<name>A0A437LEK3_9BURK</name>
<dbReference type="Pfam" id="PF00378">
    <property type="entry name" value="ECH_1"/>
    <property type="match status" value="1"/>
</dbReference>
<proteinExistence type="inferred from homology"/>
<keyword evidence="3" id="KW-1185">Reference proteome</keyword>
<evidence type="ECO:0000313" key="2">
    <source>
        <dbReference type="EMBL" id="RVT83803.1"/>
    </source>
</evidence>
<dbReference type="Gene3D" id="3.90.226.10">
    <property type="entry name" value="2-enoyl-CoA Hydratase, Chain A, domain 1"/>
    <property type="match status" value="1"/>
</dbReference>
<reference evidence="2 3" key="1">
    <citation type="submission" date="2019-01" db="EMBL/GenBank/DDBJ databases">
        <authorList>
            <person name="Chen W.-M."/>
        </authorList>
    </citation>
    <scope>NUCLEOTIDE SEQUENCE [LARGE SCALE GENOMIC DNA]</scope>
    <source>
        <strain evidence="2 3">CCP-18</strain>
    </source>
</reference>
<dbReference type="CDD" id="cd06558">
    <property type="entry name" value="crotonase-like"/>
    <property type="match status" value="1"/>
</dbReference>
<gene>
    <name evidence="2" type="ORF">EOD73_14660</name>
</gene>
<comment type="similarity">
    <text evidence="1">Belongs to the enoyl-CoA hydratase/isomerase family.</text>
</comment>
<dbReference type="InterPro" id="IPR001753">
    <property type="entry name" value="Enoyl-CoA_hydra/iso"/>
</dbReference>
<organism evidence="2 3">
    <name type="scientific">Inhella crocodyli</name>
    <dbReference type="NCBI Taxonomy" id="2499851"/>
    <lineage>
        <taxon>Bacteria</taxon>
        <taxon>Pseudomonadati</taxon>
        <taxon>Pseudomonadota</taxon>
        <taxon>Betaproteobacteria</taxon>
        <taxon>Burkholderiales</taxon>
        <taxon>Sphaerotilaceae</taxon>
        <taxon>Inhella</taxon>
    </lineage>
</organism>
<dbReference type="PANTHER" id="PTHR43459:SF1">
    <property type="entry name" value="EG:BACN32G11.4 PROTEIN"/>
    <property type="match status" value="1"/>
</dbReference>